<dbReference type="PANTHER" id="PTHR11699">
    <property type="entry name" value="ALDEHYDE DEHYDROGENASE-RELATED"/>
    <property type="match status" value="1"/>
</dbReference>
<proteinExistence type="predicted"/>
<name>A0A2X0QVI7_BROTH</name>
<feature type="domain" description="Aldehyde dehydrogenase" evidence="2">
    <location>
        <begin position="13"/>
        <end position="277"/>
    </location>
</feature>
<dbReference type="CDD" id="cd07122">
    <property type="entry name" value="ALDH_F20_ACDH"/>
    <property type="match status" value="1"/>
</dbReference>
<dbReference type="EC" id="1.2.1.10" evidence="3"/>
<dbReference type="RefSeq" id="WP_069132245.1">
    <property type="nucleotide sequence ID" value="NZ_CBCPKC010000001.1"/>
</dbReference>
<evidence type="ECO:0000259" key="2">
    <source>
        <dbReference type="Pfam" id="PF00171"/>
    </source>
</evidence>
<accession>A0A2X0QVI7</accession>
<dbReference type="Proteomes" id="UP000270190">
    <property type="component" value="Unassembled WGS sequence"/>
</dbReference>
<dbReference type="InterPro" id="IPR016162">
    <property type="entry name" value="Ald_DH_N"/>
</dbReference>
<dbReference type="GO" id="GO:0008774">
    <property type="term" value="F:acetaldehyde dehydrogenase (acetylating) activity"/>
    <property type="evidence" value="ECO:0007669"/>
    <property type="project" value="UniProtKB-EC"/>
</dbReference>
<dbReference type="Gene3D" id="3.40.605.10">
    <property type="entry name" value="Aldehyde Dehydrogenase, Chain A, domain 1"/>
    <property type="match status" value="1"/>
</dbReference>
<evidence type="ECO:0000256" key="1">
    <source>
        <dbReference type="ARBA" id="ARBA00023002"/>
    </source>
</evidence>
<organism evidence="3 4">
    <name type="scientific">Brochothrix thermosphacta</name>
    <name type="common">Microbacterium thermosphactum</name>
    <dbReference type="NCBI Taxonomy" id="2756"/>
    <lineage>
        <taxon>Bacteria</taxon>
        <taxon>Bacillati</taxon>
        <taxon>Bacillota</taxon>
        <taxon>Bacilli</taxon>
        <taxon>Bacillales</taxon>
        <taxon>Listeriaceae</taxon>
        <taxon>Brochothrix</taxon>
    </lineage>
</organism>
<protein>
    <submittedName>
        <fullName evidence="3">Putative acetaldehyde dehydrogenase (Acetylating)</fullName>
        <ecNumber evidence="3">1.2.1.10</ecNumber>
    </submittedName>
</protein>
<sequence length="450" mass="47929">MVETMFKDVEAVEVVDELISTAQKAQQIYAGFSQKQVDHLVAVVSQKLGEQAEKLAIQAHEETGFGNVKDKIIKNTFASEHVYNSIKDIPTVGEIKRDDINQIIEIGIPMGIVVGLIPSTNPTSTVIFKALLALKSRNAIIFSPHPKALKAIMMTVEMIEKAIVAEGAPAGLIQVIKKPTLEATQYLMQHDKAALILATGGGAMVKAAYQSGTPAIGVGQGNAPTYIEKTANVKEAVAAIIESKTFDYGTICASEQSLVVDKEICKDVIKALENKKAYFLSAEEAQKVGAIIMLENGGMNPAIVGKPAVFVAKISGIEVPEDTSVLIAKQTNIGKEYPFSREKLTPVLGFYTVETWEEGMTTCNALLANEGAGHTAILHTQSDERVLDYGLQITASRVLINTLGALGAIGFTTKLAPSLTLGCGAIGGSSTTDNVSVLNLLNIKRIAYGV</sequence>
<dbReference type="Pfam" id="PF00171">
    <property type="entry name" value="Aldedh"/>
    <property type="match status" value="1"/>
</dbReference>
<dbReference type="SUPFAM" id="SSF53720">
    <property type="entry name" value="ALDH-like"/>
    <property type="match status" value="1"/>
</dbReference>
<keyword evidence="1 3" id="KW-0560">Oxidoreductase</keyword>
<dbReference type="InterPro" id="IPR015590">
    <property type="entry name" value="Aldehyde_DH_dom"/>
</dbReference>
<dbReference type="EMBL" id="OUNC01000012">
    <property type="protein sequence ID" value="SPP28148.1"/>
    <property type="molecule type" value="Genomic_DNA"/>
</dbReference>
<dbReference type="Gene3D" id="3.40.309.10">
    <property type="entry name" value="Aldehyde Dehydrogenase, Chain A, domain 2"/>
    <property type="match status" value="1"/>
</dbReference>
<evidence type="ECO:0000313" key="3">
    <source>
        <dbReference type="EMBL" id="SPP28148.1"/>
    </source>
</evidence>
<evidence type="ECO:0000313" key="4">
    <source>
        <dbReference type="Proteomes" id="UP000270190"/>
    </source>
</evidence>
<reference evidence="4" key="1">
    <citation type="submission" date="2018-04" db="EMBL/GenBank/DDBJ databases">
        <authorList>
            <person name="Illikoud N."/>
        </authorList>
    </citation>
    <scope>NUCLEOTIDE SEQUENCE [LARGE SCALE GENOMIC DNA]</scope>
</reference>
<dbReference type="AlphaFoldDB" id="A0A2X0QVI7"/>
<dbReference type="InterPro" id="IPR016163">
    <property type="entry name" value="Ald_DH_C"/>
</dbReference>
<dbReference type="InterPro" id="IPR016161">
    <property type="entry name" value="Ald_DH/histidinol_DH"/>
</dbReference>
<gene>
    <name evidence="3" type="ORF">BTBSAS_20018</name>
</gene>